<reference evidence="2" key="2">
    <citation type="submission" date="2021-04" db="EMBL/GenBank/DDBJ databases">
        <authorList>
            <person name="Gilroy R."/>
        </authorList>
    </citation>
    <scope>NUCLEOTIDE SEQUENCE</scope>
    <source>
        <strain evidence="2">5032</strain>
    </source>
</reference>
<dbReference type="AlphaFoldDB" id="A0A9D2HPW2"/>
<comment type="caution">
    <text evidence="2">The sequence shown here is derived from an EMBL/GenBank/DDBJ whole genome shotgun (WGS) entry which is preliminary data.</text>
</comment>
<comment type="similarity">
    <text evidence="1">Belongs to the transferase hexapeptide repeat family.</text>
</comment>
<dbReference type="EMBL" id="DWZD01000054">
    <property type="protein sequence ID" value="HJA80122.1"/>
    <property type="molecule type" value="Genomic_DNA"/>
</dbReference>
<dbReference type="GO" id="GO:0016740">
    <property type="term" value="F:transferase activity"/>
    <property type="evidence" value="ECO:0007669"/>
    <property type="project" value="UniProtKB-KW"/>
</dbReference>
<evidence type="ECO:0000313" key="3">
    <source>
        <dbReference type="Proteomes" id="UP000823821"/>
    </source>
</evidence>
<accession>A0A9D2HPW2</accession>
<gene>
    <name evidence="2" type="ORF">H9784_11250</name>
</gene>
<protein>
    <submittedName>
        <fullName evidence="2">Transferase</fullName>
    </submittedName>
</protein>
<dbReference type="Proteomes" id="UP000823821">
    <property type="component" value="Unassembled WGS sequence"/>
</dbReference>
<evidence type="ECO:0000313" key="2">
    <source>
        <dbReference type="EMBL" id="HJA80122.1"/>
    </source>
</evidence>
<keyword evidence="2" id="KW-0808">Transferase</keyword>
<dbReference type="PANTHER" id="PTHR43300:SF7">
    <property type="entry name" value="UDP-N-ACETYLBACILLOSAMINE N-ACETYLTRANSFERASE"/>
    <property type="match status" value="1"/>
</dbReference>
<name>A0A9D2HPW2_9BACT</name>
<sequence length="223" mass="24113">MGVVIVGNAGAARECYWLLRVAREADAATPPFKGFLAWQGYAGELCELTDFSLGSSEDYQPAPDDLFVIGIGNPALRLAVYDWLRQRRAAFYTLRHPNVYICPSATVGEANIFQRDCVVQPNARIGNANFFNGGVIVGHDAVIGHANTFNLHVGISGHARLGDANRLAPRCILLENAKVGSWNVFAPGAVVYKGCRDRCLMVGNPALIEKRYAAPSSEGAPHE</sequence>
<proteinExistence type="inferred from homology"/>
<organism evidence="2 3">
    <name type="scientific">Candidatus Desulfovibrio intestinavium</name>
    <dbReference type="NCBI Taxonomy" id="2838534"/>
    <lineage>
        <taxon>Bacteria</taxon>
        <taxon>Pseudomonadati</taxon>
        <taxon>Thermodesulfobacteriota</taxon>
        <taxon>Desulfovibrionia</taxon>
        <taxon>Desulfovibrionales</taxon>
        <taxon>Desulfovibrionaceae</taxon>
        <taxon>Desulfovibrio</taxon>
    </lineage>
</organism>
<reference evidence="2" key="1">
    <citation type="journal article" date="2021" name="PeerJ">
        <title>Extensive microbial diversity within the chicken gut microbiome revealed by metagenomics and culture.</title>
        <authorList>
            <person name="Gilroy R."/>
            <person name="Ravi A."/>
            <person name="Getino M."/>
            <person name="Pursley I."/>
            <person name="Horton D.L."/>
            <person name="Alikhan N.F."/>
            <person name="Baker D."/>
            <person name="Gharbi K."/>
            <person name="Hall N."/>
            <person name="Watson M."/>
            <person name="Adriaenssens E.M."/>
            <person name="Foster-Nyarko E."/>
            <person name="Jarju S."/>
            <person name="Secka A."/>
            <person name="Antonio M."/>
            <person name="Oren A."/>
            <person name="Chaudhuri R.R."/>
            <person name="La Ragione R."/>
            <person name="Hildebrand F."/>
            <person name="Pallen M.J."/>
        </authorList>
    </citation>
    <scope>NUCLEOTIDE SEQUENCE</scope>
    <source>
        <strain evidence="2">5032</strain>
    </source>
</reference>
<dbReference type="Gene3D" id="2.160.10.10">
    <property type="entry name" value="Hexapeptide repeat proteins"/>
    <property type="match status" value="1"/>
</dbReference>
<dbReference type="PANTHER" id="PTHR43300">
    <property type="entry name" value="ACETYLTRANSFERASE"/>
    <property type="match status" value="1"/>
</dbReference>
<dbReference type="InterPro" id="IPR050179">
    <property type="entry name" value="Trans_hexapeptide_repeat"/>
</dbReference>
<dbReference type="SUPFAM" id="SSF51161">
    <property type="entry name" value="Trimeric LpxA-like enzymes"/>
    <property type="match status" value="1"/>
</dbReference>
<dbReference type="InterPro" id="IPR011004">
    <property type="entry name" value="Trimer_LpxA-like_sf"/>
</dbReference>
<evidence type="ECO:0000256" key="1">
    <source>
        <dbReference type="ARBA" id="ARBA00007274"/>
    </source>
</evidence>